<evidence type="ECO:0000313" key="3">
    <source>
        <dbReference type="Proteomes" id="UP000018040"/>
    </source>
</evidence>
<dbReference type="Proteomes" id="UP000018040">
    <property type="component" value="Unassembled WGS sequence"/>
</dbReference>
<dbReference type="VEuPathDB" id="GiardiaDB:DHA2_150124"/>
<feature type="compositionally biased region" description="Low complexity" evidence="1">
    <location>
        <begin position="1197"/>
        <end position="1210"/>
    </location>
</feature>
<name>V6TTL4_GIAIN</name>
<accession>V6TTL4</accession>
<feature type="region of interest" description="Disordered" evidence="1">
    <location>
        <begin position="74"/>
        <end position="104"/>
    </location>
</feature>
<organism evidence="2 3">
    <name type="scientific">Giardia intestinalis</name>
    <name type="common">Giardia lamblia</name>
    <dbReference type="NCBI Taxonomy" id="5741"/>
    <lineage>
        <taxon>Eukaryota</taxon>
        <taxon>Metamonada</taxon>
        <taxon>Diplomonadida</taxon>
        <taxon>Hexamitidae</taxon>
        <taxon>Giardiinae</taxon>
        <taxon>Giardia</taxon>
    </lineage>
</organism>
<protein>
    <submittedName>
        <fullName evidence="2">Uncharacterized protein</fullName>
    </submittedName>
</protein>
<gene>
    <name evidence="2" type="ORF">GSB_154241</name>
</gene>
<proteinExistence type="predicted"/>
<evidence type="ECO:0000256" key="1">
    <source>
        <dbReference type="SAM" id="MobiDB-lite"/>
    </source>
</evidence>
<dbReference type="EMBL" id="AHHH01000116">
    <property type="protein sequence ID" value="ESU41662.1"/>
    <property type="molecule type" value="Genomic_DNA"/>
</dbReference>
<dbReference type="VEuPathDB" id="GiardiaDB:GL50803_0014994"/>
<dbReference type="OrthoDB" id="10311212at2759"/>
<sequence>MSVPLPYTDIPETFPAWLKTERENGAVGRALSHKLSAYLSDVYNIITVTDPEVIENIVLSVLRAITSKDSVPSKLDTVDVRPQSPSAGKVKGSGAAGLPKKDTTPTTFSYQIDLSSPEPYIEYEAFFYRSNAAADSNYKAMRITMLNILLFAASQSLIRYPEPSSINNLHTVIELAHRAVLTNHIPPTSCLSLSMSQFTATAAFIECLCVAIEKVLPLVWKVAKEYTDAYMQQRPRNPSIRKVLSDSTCHEITCMLSCVAGFLKVFLGHYDELLLFIAGQGASGVELYPPRCDTTAPDKLKGKEATGPQFDCSRFNMATSNRELLQKVNRTYLHLSDVLYDALQPILGTFSVHKIVIPYNLCESILSFHTKYESLFTHLQKNFNFLQNSFSYLKEYISCKDQLPPDYLAYCELLTGVPRKPASAEAANMLSSNHYTILTKDYLTICNSFMNISKLAGLCCTVLLFSAPNFSPTISEHDAQQPDQSNASNTAKIIQSPNSYSFSESLLVAALSACHRRPRSQKMPSQDDCAAVVSFCHLPIVFVAMSLDTTELFPDFLLRKDRSTNLISTLGAFISTFSNIYKQSVQCLSLVSGRPIYRYDTKGDILTYHPDVMHVVQSVVLSVVALDCLSVPEKSEKGGDKRQSFTSSYAVGTSLSSVFPALQPLLDELPLQISCYLALGFVTHLLLKYSQDQTRFYSLCCTVLLDMNRQFLNLPTNKLLVDGSLAADIKRPPSTSAVKKGDKKVAVTEAVATLTEAAAMLNSTFKDSFPLTFTLLYDILYLGTVTIYAIGFRSTYPTELYTSGTVTSVFTFLENLHLLLTSEQLLLENCNEPVEILLSTAKTYLEYARFNITIFPYENQGLPPEHAKLTELVHKIYSAAYETAQLLVDSHKSGRVSMPVYSRRVADVTIGLILLFKRAMRLGRIEVADQLFELYELVSSSSGGSVSQTIKSMDIASADKELLTATRKLVTNASTSAGQQLLLKQTAATNLSLHVEDMFLHTDMSAGRSSGTTHLPPTTMIQPTQWMQMLVSLCIETLMMHTRYSKCLPIFQANMFLVTSSYELSLYYLVFLTATKGFNDELRSFVTSLNLPDVQTVRLLFAGIKLLLSMPEVRTNAYTRLSESVLFLLEVAFLRLEALSNIQVREKFFLAFSALKYSMLIQLGLYSEEEHDSDLLELISKESEHLFANDNVPVVSQSASRPASRAASTAKQAPKQGKATAQPSAEQDIPRPSISEDIVSLVLAYLVRRSKMTQPSDKDLQIICLYYKLLTEQLAAVGGQLVESPPSVDDLSVFTEQYLFEQLRSLNVQAESGSTMLGAQSLFHSISLPISMIGPSHPDTCLLILSDYIETVVLQQYTFLDGTSSLSSYSYSSIVIMYGVALVGTIRAYLTTLTWYSLASALVALQSTIAWLRDYGADKLWSLLAAQLDKFFTSNNLFTDFEIFATESSRCGFGSLILRHVQAKVLIYAINSTLWGSISVGNYLINETSVGTEDLNLSLFEHALHKLCSGKAPSNDNQMSYQPLQEEVASYITLCHAPRLLLEGVIEFLQSRTAAAQSTIHALDLLIDDCTYQLTLTHISEKISNELTKRSKFPTSPLHGYIPHLSADSENRSCTSFYISFSLMDVYLRLATAVRLLVRADMGAFQTFLQRLLSRTKQLSSKHCTFRDKHLATVRSLKPCSPLREEGQLREERARFLSDYTSVGLGCYLLDSLFIQRSITLQATILECIHACRVVEIYGDSVYWRKNQYGPHFFSERDNFTITSEAPVDEGGIPPDVLDAGAFINGLCIHLLHAGALATNLAYIFSDYTKYSLMFLRPNRVLPPTSDHLHKYHNSLLECIAFLESSLDHLSDHPVEQARVARLSTLIIAALLTAPHISLTELLADGALDKVHISLAGMAGKRLELAVLILLRLTSSSFIFGSPHLKESSLQQQLELLKAIIMERLAFVVETFPEQIQDIVLGSKLVTNHVVARWLTETTSSFTFDPTSMSVLEYCKNPVSFCVHLPSFTFCI</sequence>
<feature type="compositionally biased region" description="Low complexity" evidence="1">
    <location>
        <begin position="86"/>
        <end position="97"/>
    </location>
</feature>
<comment type="caution">
    <text evidence="2">The sequence shown here is derived from an EMBL/GenBank/DDBJ whole genome shotgun (WGS) entry which is preliminary data.</text>
</comment>
<feature type="region of interest" description="Disordered" evidence="1">
    <location>
        <begin position="1197"/>
        <end position="1229"/>
    </location>
</feature>
<evidence type="ECO:0000313" key="2">
    <source>
        <dbReference type="EMBL" id="ESU41662.1"/>
    </source>
</evidence>
<dbReference type="VEuPathDB" id="GiardiaDB:QR46_3732"/>
<reference evidence="3" key="1">
    <citation type="submission" date="2012-02" db="EMBL/GenBank/DDBJ databases">
        <title>Genome sequencing of Giardia lamblia Genotypes A2 and B isolates (DH and GS) and comparative analysis with the genomes of Genotypes A1 and E (WB and Pig).</title>
        <authorList>
            <person name="Adam R."/>
            <person name="Dahlstrom E."/>
            <person name="Martens C."/>
            <person name="Bruno D."/>
            <person name="Barbian K."/>
            <person name="Porcella S.F."/>
            <person name="Nash T."/>
        </authorList>
    </citation>
    <scope>NUCLEOTIDE SEQUENCE</scope>
    <source>
        <strain evidence="3">GS</strain>
    </source>
</reference>
<reference evidence="2 3" key="2">
    <citation type="journal article" date="2013" name="Genome Biol. Evol.">
        <title>Genome sequencing of Giardia lamblia genotypes A2 and B isolates (DH and GS) and comparative analysis with the genomes of genotypes A1 and E (WB and Pig).</title>
        <authorList>
            <person name="Adam R.D."/>
            <person name="Dahlstrom E.W."/>
            <person name="Martens C.A."/>
            <person name="Bruno D.P."/>
            <person name="Barbian K.D."/>
            <person name="Ricklefs S.M."/>
            <person name="Hernandez M.M."/>
            <person name="Narla N.P."/>
            <person name="Patel R.B."/>
            <person name="Porcella S.F."/>
            <person name="Nash T.E."/>
        </authorList>
    </citation>
    <scope>NUCLEOTIDE SEQUENCE [LARGE SCALE GENOMIC DNA]</scope>
    <source>
        <strain evidence="2 3">GS</strain>
    </source>
</reference>